<name>A0A2C9VJ64_MANES</name>
<evidence type="ECO:0008006" key="3">
    <source>
        <dbReference type="Google" id="ProtNLM"/>
    </source>
</evidence>
<feature type="compositionally biased region" description="Polar residues" evidence="1">
    <location>
        <begin position="1"/>
        <end position="11"/>
    </location>
</feature>
<proteinExistence type="predicted"/>
<protein>
    <recommendedName>
        <fullName evidence="3">BED-type domain-containing protein</fullName>
    </recommendedName>
</protein>
<evidence type="ECO:0000256" key="1">
    <source>
        <dbReference type="SAM" id="MobiDB-lite"/>
    </source>
</evidence>
<evidence type="ECO:0000313" key="2">
    <source>
        <dbReference type="EMBL" id="OAY45524.1"/>
    </source>
</evidence>
<feature type="region of interest" description="Disordered" evidence="1">
    <location>
        <begin position="1"/>
        <end position="31"/>
    </location>
</feature>
<reference evidence="2" key="1">
    <citation type="submission" date="2016-02" db="EMBL/GenBank/DDBJ databases">
        <title>WGS assembly of Manihot esculenta.</title>
        <authorList>
            <person name="Bredeson J.V."/>
            <person name="Prochnik S.E."/>
            <person name="Lyons J.B."/>
            <person name="Schmutz J."/>
            <person name="Grimwood J."/>
            <person name="Vrebalov J."/>
            <person name="Bart R.S."/>
            <person name="Amuge T."/>
            <person name="Ferguson M.E."/>
            <person name="Green R."/>
            <person name="Putnam N."/>
            <person name="Stites J."/>
            <person name="Rounsley S."/>
            <person name="Rokhsar D.S."/>
        </authorList>
    </citation>
    <scope>NUCLEOTIDE SEQUENCE [LARGE SCALE GENOMIC DNA]</scope>
    <source>
        <tissue evidence="2">Leaf</tissue>
    </source>
</reference>
<dbReference type="EMBL" id="CM004393">
    <property type="protein sequence ID" value="OAY45524.1"/>
    <property type="molecule type" value="Genomic_DNA"/>
</dbReference>
<sequence length="58" mass="6729">MDDATTNVDESNQNKEKEDEESPFCPKKRKRTSKVWTEFKEISLSDGTVKAECIHCKH</sequence>
<organism evidence="2">
    <name type="scientific">Manihot esculenta</name>
    <name type="common">Cassava</name>
    <name type="synonym">Jatropha manihot</name>
    <dbReference type="NCBI Taxonomy" id="3983"/>
    <lineage>
        <taxon>Eukaryota</taxon>
        <taxon>Viridiplantae</taxon>
        <taxon>Streptophyta</taxon>
        <taxon>Embryophyta</taxon>
        <taxon>Tracheophyta</taxon>
        <taxon>Spermatophyta</taxon>
        <taxon>Magnoliopsida</taxon>
        <taxon>eudicotyledons</taxon>
        <taxon>Gunneridae</taxon>
        <taxon>Pentapetalae</taxon>
        <taxon>rosids</taxon>
        <taxon>fabids</taxon>
        <taxon>Malpighiales</taxon>
        <taxon>Euphorbiaceae</taxon>
        <taxon>Crotonoideae</taxon>
        <taxon>Manihoteae</taxon>
        <taxon>Manihot</taxon>
    </lineage>
</organism>
<gene>
    <name evidence="2" type="ORF">MANES_07G068200</name>
</gene>
<dbReference type="AlphaFoldDB" id="A0A2C9VJ64"/>
<accession>A0A2C9VJ64</accession>